<protein>
    <recommendedName>
        <fullName evidence="1">DUF6671 domain-containing protein</fullName>
    </recommendedName>
</protein>
<gene>
    <name evidence="2" type="ORF">Lwor_0200</name>
</gene>
<dbReference type="PATRIC" id="fig|45076.6.peg.218"/>
<dbReference type="OrthoDB" id="9793837at2"/>
<evidence type="ECO:0000313" key="2">
    <source>
        <dbReference type="EMBL" id="KTD81897.1"/>
    </source>
</evidence>
<feature type="domain" description="DUF6671" evidence="1">
    <location>
        <begin position="63"/>
        <end position="277"/>
    </location>
</feature>
<dbReference type="RefSeq" id="WP_058491916.1">
    <property type="nucleotide sequence ID" value="NZ_CBCRUR010000002.1"/>
</dbReference>
<dbReference type="Pfam" id="PF20376">
    <property type="entry name" value="DUF6671"/>
    <property type="match status" value="1"/>
</dbReference>
<dbReference type="STRING" id="45076.Lwor_0200"/>
<name>A0A0W1AKP8_9GAMM</name>
<keyword evidence="3" id="KW-1185">Reference proteome</keyword>
<dbReference type="AlphaFoldDB" id="A0A0W1AKP8"/>
<evidence type="ECO:0000259" key="1">
    <source>
        <dbReference type="Pfam" id="PF20376"/>
    </source>
</evidence>
<sequence length="277" mass="31017">MYYKNHCVLLASKHQKEQAIAPPFEKVLSCSLEVLEFDTDQFGTFTGEIPRVLSPYETCLLKAKSAAEQHGFSCSVASEGSFGPHPLLPFIASAQEIMVFVDREHDWVIAEQLVSQKTNYAMQTINQKTDIEPFLHQVQFPSHGLIVQLQSDKRVLAKGIKDRDLLFHHLTAGFQHDDELIVTTDMRAMMNPLRMEVIGELANKLALRIACVCTQCSSPGFGFKSTHGALPCACCGSASSFYAQEVWGCITCDHQEYKMRKDQLLEADPAYCNYCNP</sequence>
<reference evidence="2 3" key="1">
    <citation type="submission" date="2015-11" db="EMBL/GenBank/DDBJ databases">
        <title>Genomic analysis of 38 Legionella species identifies large and diverse effector repertoires.</title>
        <authorList>
            <person name="Burstein D."/>
            <person name="Amaro F."/>
            <person name="Zusman T."/>
            <person name="Lifshitz Z."/>
            <person name="Cohen O."/>
            <person name="Gilbert J.A."/>
            <person name="Pupko T."/>
            <person name="Shuman H.A."/>
            <person name="Segal G."/>
        </authorList>
    </citation>
    <scope>NUCLEOTIDE SEQUENCE [LARGE SCALE GENOMIC DNA]</scope>
    <source>
        <strain evidence="2 3">ATCC 49508</strain>
    </source>
</reference>
<dbReference type="Proteomes" id="UP000054662">
    <property type="component" value="Unassembled WGS sequence"/>
</dbReference>
<comment type="caution">
    <text evidence="2">The sequence shown here is derived from an EMBL/GenBank/DDBJ whole genome shotgun (WGS) entry which is preliminary data.</text>
</comment>
<proteinExistence type="predicted"/>
<dbReference type="EMBL" id="LNZC01000002">
    <property type="protein sequence ID" value="KTD81897.1"/>
    <property type="molecule type" value="Genomic_DNA"/>
</dbReference>
<evidence type="ECO:0000313" key="3">
    <source>
        <dbReference type="Proteomes" id="UP000054662"/>
    </source>
</evidence>
<dbReference type="InterPro" id="IPR046612">
    <property type="entry name" value="DUF6671"/>
</dbReference>
<accession>A0A0W1AKP8</accession>
<organism evidence="2 3">
    <name type="scientific">Legionella worsleiensis</name>
    <dbReference type="NCBI Taxonomy" id="45076"/>
    <lineage>
        <taxon>Bacteria</taxon>
        <taxon>Pseudomonadati</taxon>
        <taxon>Pseudomonadota</taxon>
        <taxon>Gammaproteobacteria</taxon>
        <taxon>Legionellales</taxon>
        <taxon>Legionellaceae</taxon>
        <taxon>Legionella</taxon>
    </lineage>
</organism>